<comment type="similarity">
    <text evidence="1">Belongs to the shaker potassium channel beta subunit family.</text>
</comment>
<dbReference type="GO" id="GO:0016491">
    <property type="term" value="F:oxidoreductase activity"/>
    <property type="evidence" value="ECO:0007669"/>
    <property type="project" value="UniProtKB-KW"/>
</dbReference>
<dbReference type="FunFam" id="3.20.20.100:FF:000004">
    <property type="entry name" value="Oxidoreductase, aldo/keto reductase"/>
    <property type="match status" value="1"/>
</dbReference>
<dbReference type="Gene3D" id="3.20.20.100">
    <property type="entry name" value="NADP-dependent oxidoreductase domain"/>
    <property type="match status" value="1"/>
</dbReference>
<dbReference type="PANTHER" id="PTHR43364">
    <property type="entry name" value="NADH-SPECIFIC METHYLGLYOXAL REDUCTASE-RELATED"/>
    <property type="match status" value="1"/>
</dbReference>
<accession>A0A6J7RFE7</accession>
<evidence type="ECO:0000256" key="2">
    <source>
        <dbReference type="ARBA" id="ARBA00022857"/>
    </source>
</evidence>
<sequence length="346" mass="38349">MKYSPLGRTGMLVSPLCLGNMMFGAWGNSDHDECVRIVHRALDEGINFVDTADVYSGGESEVITGKALAGGRRDNVILATKCHFPIEGGPFAVDREPNTWGNSRRHIMKSCDDSLRRLNTDYIDLYQLHRPDPNVPIEESLSALNDLVHQGKIRAFGTSTFPAEHLMEAAWVASDYRYIPFSTEQPPYSIFVRWIERDLLPTCQKLNMGTLVWSPLNGGWLSGVYRAQAAQRNEGRAQRAPARFDISDPANLQKMNLVEDLVLIADEVGATLAQLSLAWVLHHPGVTSAIIGPRIMEHLTTVLGADELVLSPDVLDRIDALVAPGTTVTPDEARWETPALRAENRR</sequence>
<keyword evidence="2" id="KW-0521">NADP</keyword>
<keyword evidence="3" id="KW-0560">Oxidoreductase</keyword>
<evidence type="ECO:0000256" key="1">
    <source>
        <dbReference type="ARBA" id="ARBA00006515"/>
    </source>
</evidence>
<dbReference type="GO" id="GO:0005829">
    <property type="term" value="C:cytosol"/>
    <property type="evidence" value="ECO:0007669"/>
    <property type="project" value="TreeGrafter"/>
</dbReference>
<dbReference type="SUPFAM" id="SSF51430">
    <property type="entry name" value="NAD(P)-linked oxidoreductase"/>
    <property type="match status" value="1"/>
</dbReference>
<reference evidence="5" key="1">
    <citation type="submission" date="2020-05" db="EMBL/GenBank/DDBJ databases">
        <authorList>
            <person name="Chiriac C."/>
            <person name="Salcher M."/>
            <person name="Ghai R."/>
            <person name="Kavagutti S V."/>
        </authorList>
    </citation>
    <scope>NUCLEOTIDE SEQUENCE</scope>
</reference>
<name>A0A6J7RFE7_9ZZZZ</name>
<proteinExistence type="inferred from homology"/>
<dbReference type="PRINTS" id="PR01577">
    <property type="entry name" value="KCNABCHANNEL"/>
</dbReference>
<dbReference type="Pfam" id="PF00248">
    <property type="entry name" value="Aldo_ket_red"/>
    <property type="match status" value="1"/>
</dbReference>
<dbReference type="EMBL" id="CAFBPN010000087">
    <property type="protein sequence ID" value="CAB5027539.1"/>
    <property type="molecule type" value="Genomic_DNA"/>
</dbReference>
<evidence type="ECO:0000256" key="3">
    <source>
        <dbReference type="ARBA" id="ARBA00023002"/>
    </source>
</evidence>
<dbReference type="InterPro" id="IPR050523">
    <property type="entry name" value="AKR_Detox_Biosynth"/>
</dbReference>
<evidence type="ECO:0000313" key="5">
    <source>
        <dbReference type="EMBL" id="CAB5027539.1"/>
    </source>
</evidence>
<dbReference type="InterPro" id="IPR005399">
    <property type="entry name" value="K_chnl_volt-dep_bsu_KCNAB-rel"/>
</dbReference>
<evidence type="ECO:0000259" key="4">
    <source>
        <dbReference type="Pfam" id="PF00248"/>
    </source>
</evidence>
<protein>
    <submittedName>
        <fullName evidence="5">Unannotated protein</fullName>
    </submittedName>
</protein>
<dbReference type="InterPro" id="IPR036812">
    <property type="entry name" value="NAD(P)_OxRdtase_dom_sf"/>
</dbReference>
<dbReference type="PANTHER" id="PTHR43364:SF4">
    <property type="entry name" value="NAD(P)-LINKED OXIDOREDUCTASE SUPERFAMILY PROTEIN"/>
    <property type="match status" value="1"/>
</dbReference>
<gene>
    <name evidence="5" type="ORF">UFOPK4098_01260</name>
</gene>
<feature type="domain" description="NADP-dependent oxidoreductase" evidence="4">
    <location>
        <begin position="15"/>
        <end position="322"/>
    </location>
</feature>
<organism evidence="5">
    <name type="scientific">freshwater metagenome</name>
    <dbReference type="NCBI Taxonomy" id="449393"/>
    <lineage>
        <taxon>unclassified sequences</taxon>
        <taxon>metagenomes</taxon>
        <taxon>ecological metagenomes</taxon>
    </lineage>
</organism>
<dbReference type="InterPro" id="IPR023210">
    <property type="entry name" value="NADP_OxRdtase_dom"/>
</dbReference>
<dbReference type="AlphaFoldDB" id="A0A6J7RFE7"/>